<gene>
    <name evidence="1" type="ORF">AAEY27_22255</name>
</gene>
<dbReference type="EMBL" id="CP151800">
    <property type="protein sequence ID" value="WZV98300.1"/>
    <property type="molecule type" value="Genomic_DNA"/>
</dbReference>
<keyword evidence="2" id="KW-1185">Reference proteome</keyword>
<dbReference type="Proteomes" id="UP001466893">
    <property type="component" value="Chromosome"/>
</dbReference>
<dbReference type="RefSeq" id="WP_342322912.1">
    <property type="nucleotide sequence ID" value="NZ_CP151800.1"/>
</dbReference>
<organism evidence="1 2">
    <name type="scientific">Kosakonia calanthes</name>
    <dbReference type="NCBI Taxonomy" id="3139408"/>
    <lineage>
        <taxon>Bacteria</taxon>
        <taxon>Pseudomonadati</taxon>
        <taxon>Pseudomonadota</taxon>
        <taxon>Gammaproteobacteria</taxon>
        <taxon>Enterobacterales</taxon>
        <taxon>Enterobacteriaceae</taxon>
        <taxon>Kosakonia</taxon>
    </lineage>
</organism>
<evidence type="ECO:0000313" key="2">
    <source>
        <dbReference type="Proteomes" id="UP001466893"/>
    </source>
</evidence>
<sequence length="129" mass="14809">MLETLKAIPLVCDIRSDDEHRGWIMSVDGHPARMEIIRGLLSVSLFLDGVDRVSWSCLYYLTLLLAAHPDIHDYALQLTPEGGWLNRYYPEQLSVDQLSMEIEKHLALTCYLKNAARNHQSCCFCEDKL</sequence>
<accession>A0ABZ3B4M5</accession>
<proteinExistence type="predicted"/>
<protein>
    <submittedName>
        <fullName evidence="1">SPI-2 type III secretion system protein SpiC</fullName>
    </submittedName>
</protein>
<name>A0ABZ3B4M5_9ENTR</name>
<evidence type="ECO:0000313" key="1">
    <source>
        <dbReference type="EMBL" id="WZV98300.1"/>
    </source>
</evidence>
<reference evidence="1 2" key="1">
    <citation type="submission" date="2024-04" db="EMBL/GenBank/DDBJ databases">
        <title>Kosakonia calanthae sp. nov., a halophilic bacterium isolated from leaves of Calanthe tiplacata.</title>
        <authorList>
            <person name="Wu P."/>
        </authorList>
    </citation>
    <scope>NUCLEOTIDE SEQUENCE [LARGE SCALE GENOMIC DNA]</scope>
    <source>
        <strain evidence="1 2">BYX6</strain>
    </source>
</reference>